<reference evidence="1" key="1">
    <citation type="submission" date="2023-10" db="EMBL/GenBank/DDBJ databases">
        <title>Genome assembly of Pristionchus species.</title>
        <authorList>
            <person name="Yoshida K."/>
            <person name="Sommer R.J."/>
        </authorList>
    </citation>
    <scope>NUCLEOTIDE SEQUENCE</scope>
    <source>
        <strain evidence="1">RS5133</strain>
    </source>
</reference>
<name>A0AAV5VDL9_9BILA</name>
<organism evidence="1 2">
    <name type="scientific">Pristionchus fissidentatus</name>
    <dbReference type="NCBI Taxonomy" id="1538716"/>
    <lineage>
        <taxon>Eukaryota</taxon>
        <taxon>Metazoa</taxon>
        <taxon>Ecdysozoa</taxon>
        <taxon>Nematoda</taxon>
        <taxon>Chromadorea</taxon>
        <taxon>Rhabditida</taxon>
        <taxon>Rhabditina</taxon>
        <taxon>Diplogasteromorpha</taxon>
        <taxon>Diplogasteroidea</taxon>
        <taxon>Neodiplogasteridae</taxon>
        <taxon>Pristionchus</taxon>
    </lineage>
</organism>
<dbReference type="Proteomes" id="UP001432322">
    <property type="component" value="Unassembled WGS sequence"/>
</dbReference>
<evidence type="ECO:0000313" key="1">
    <source>
        <dbReference type="EMBL" id="GMT17373.1"/>
    </source>
</evidence>
<evidence type="ECO:0000313" key="2">
    <source>
        <dbReference type="Proteomes" id="UP001432322"/>
    </source>
</evidence>
<comment type="caution">
    <text evidence="1">The sequence shown here is derived from an EMBL/GenBank/DDBJ whole genome shotgun (WGS) entry which is preliminary data.</text>
</comment>
<keyword evidence="2" id="KW-1185">Reference proteome</keyword>
<protein>
    <submittedName>
        <fullName evidence="1">Uncharacterized protein</fullName>
    </submittedName>
</protein>
<dbReference type="AlphaFoldDB" id="A0AAV5VDL9"/>
<proteinExistence type="predicted"/>
<accession>A0AAV5VDL9</accession>
<gene>
    <name evidence="1" type="ORF">PFISCL1PPCAC_8670</name>
</gene>
<feature type="non-terminal residue" evidence="1">
    <location>
        <position position="67"/>
    </location>
</feature>
<dbReference type="EMBL" id="BTSY01000003">
    <property type="protein sequence ID" value="GMT17373.1"/>
    <property type="molecule type" value="Genomic_DNA"/>
</dbReference>
<feature type="non-terminal residue" evidence="1">
    <location>
        <position position="1"/>
    </location>
</feature>
<sequence>LSYQTCSMVVSARDGSDPSIRTSSWLPMSTQRHQNSTYQTCIGTSVLWLRIQAAMHNNQASDQAYIQ</sequence>